<evidence type="ECO:0000313" key="3">
    <source>
        <dbReference type="Proteomes" id="UP001216907"/>
    </source>
</evidence>
<feature type="transmembrane region" description="Helical" evidence="1">
    <location>
        <begin position="413"/>
        <end position="432"/>
    </location>
</feature>
<keyword evidence="1" id="KW-0812">Transmembrane</keyword>
<organism evidence="2 3">
    <name type="scientific">Paludisphaera mucosa</name>
    <dbReference type="NCBI Taxonomy" id="3030827"/>
    <lineage>
        <taxon>Bacteria</taxon>
        <taxon>Pseudomonadati</taxon>
        <taxon>Planctomycetota</taxon>
        <taxon>Planctomycetia</taxon>
        <taxon>Isosphaerales</taxon>
        <taxon>Isosphaeraceae</taxon>
        <taxon>Paludisphaera</taxon>
    </lineage>
</organism>
<feature type="transmembrane region" description="Helical" evidence="1">
    <location>
        <begin position="138"/>
        <end position="155"/>
    </location>
</feature>
<evidence type="ECO:0000256" key="1">
    <source>
        <dbReference type="SAM" id="Phobius"/>
    </source>
</evidence>
<comment type="caution">
    <text evidence="2">The sequence shown here is derived from an EMBL/GenBank/DDBJ whole genome shotgun (WGS) entry which is preliminary data.</text>
</comment>
<feature type="transmembrane region" description="Helical" evidence="1">
    <location>
        <begin position="6"/>
        <end position="23"/>
    </location>
</feature>
<feature type="transmembrane region" description="Helical" evidence="1">
    <location>
        <begin position="71"/>
        <end position="91"/>
    </location>
</feature>
<accession>A0ABT6FJ67</accession>
<feature type="transmembrane region" description="Helical" evidence="1">
    <location>
        <begin position="347"/>
        <end position="374"/>
    </location>
</feature>
<feature type="transmembrane region" description="Helical" evidence="1">
    <location>
        <begin position="213"/>
        <end position="233"/>
    </location>
</feature>
<feature type="transmembrane region" description="Helical" evidence="1">
    <location>
        <begin position="167"/>
        <end position="185"/>
    </location>
</feature>
<dbReference type="Proteomes" id="UP001216907">
    <property type="component" value="Unassembled WGS sequence"/>
</dbReference>
<proteinExistence type="predicted"/>
<name>A0ABT6FJ67_9BACT</name>
<reference evidence="2 3" key="1">
    <citation type="submission" date="2023-03" db="EMBL/GenBank/DDBJ databases">
        <title>Paludisphaera mucosa sp. nov. a novel planctomycete from northern fen.</title>
        <authorList>
            <person name="Ivanova A."/>
        </authorList>
    </citation>
    <scope>NUCLEOTIDE SEQUENCE [LARGE SCALE GENOMIC DNA]</scope>
    <source>
        <strain evidence="2 3">Pla2</strain>
    </source>
</reference>
<protein>
    <recommendedName>
        <fullName evidence="4">Oligosaccharide repeat unit polymerase</fullName>
    </recommendedName>
</protein>
<evidence type="ECO:0000313" key="2">
    <source>
        <dbReference type="EMBL" id="MDG3007595.1"/>
    </source>
</evidence>
<keyword evidence="1" id="KW-1133">Transmembrane helix</keyword>
<feature type="transmembrane region" description="Helical" evidence="1">
    <location>
        <begin position="103"/>
        <end position="126"/>
    </location>
</feature>
<sequence>MDDLQYVYATAGVIGLYFLLQVATRRFDPFAPVWLFFVGYVQIYVIQAINYHDWAIGVRGEEVVTTANSRALWALVWFLAVYHVGAGRLIAPRLPRAPQGWSTPTVAALSPVLIVWGLFCAGVFGGGIGQEDLSAEGTLLRSFPFVMMVAAILLITTGRRVDAPRPAFFAAGLAVAGLYVLIWMFNAKRSHSLMGVLTTICAIYVTRLKRPSWGVLGATAFTGALVVAVSIGWRNNPNYERSIAGFGQFVSEFEVSKILVSMDVADDGPPDPDVSYESKEYGGYLLMLDTVPEKSGYDYGANYLRAFSTYIPRIIWPSKPIYGRTKWIDAWIAGSELKRDEDFAGPAIGILGATHLNGGVIGTVIVMAAVALALRTSYDYFLLHARTVWGQFFWAIFFYNAWFVVVGDDPVVWYYYNWGFSACPVLVVVWFASRYFADREAPAAAASEGPPAWPGPHAAPITLAAPAHGRLAARRFTEGAST</sequence>
<feature type="transmembrane region" description="Helical" evidence="1">
    <location>
        <begin position="386"/>
        <end position="407"/>
    </location>
</feature>
<dbReference type="RefSeq" id="WP_277863870.1">
    <property type="nucleotide sequence ID" value="NZ_JARRAG010000002.1"/>
</dbReference>
<gene>
    <name evidence="2" type="ORF">PZE19_27850</name>
</gene>
<evidence type="ECO:0008006" key="4">
    <source>
        <dbReference type="Google" id="ProtNLM"/>
    </source>
</evidence>
<feature type="transmembrane region" description="Helical" evidence="1">
    <location>
        <begin position="30"/>
        <end position="51"/>
    </location>
</feature>
<keyword evidence="3" id="KW-1185">Reference proteome</keyword>
<dbReference type="EMBL" id="JARRAG010000002">
    <property type="protein sequence ID" value="MDG3007595.1"/>
    <property type="molecule type" value="Genomic_DNA"/>
</dbReference>
<keyword evidence="1" id="KW-0472">Membrane</keyword>